<evidence type="ECO:0000256" key="4">
    <source>
        <dbReference type="ARBA" id="ARBA00022833"/>
    </source>
</evidence>
<comment type="similarity">
    <text evidence="1 6">Belongs to the FHY3/FAR1 family.</text>
</comment>
<gene>
    <name evidence="9" type="primary">LOC105051582</name>
</gene>
<evidence type="ECO:0000256" key="6">
    <source>
        <dbReference type="RuleBase" id="RU367018"/>
    </source>
</evidence>
<keyword evidence="2 6" id="KW-0479">Metal-binding</keyword>
<evidence type="ECO:0000256" key="5">
    <source>
        <dbReference type="PROSITE-ProRule" id="PRU00325"/>
    </source>
</evidence>
<dbReference type="Pfam" id="PF04434">
    <property type="entry name" value="SWIM"/>
    <property type="match status" value="1"/>
</dbReference>
<evidence type="ECO:0000259" key="7">
    <source>
        <dbReference type="PROSITE" id="PS50966"/>
    </source>
</evidence>
<evidence type="ECO:0000256" key="1">
    <source>
        <dbReference type="ARBA" id="ARBA00005889"/>
    </source>
</evidence>
<proteinExistence type="inferred from homology"/>
<keyword evidence="4 6" id="KW-0862">Zinc</keyword>
<dbReference type="InParanoid" id="A0A6I9RQP5"/>
<dbReference type="GO" id="GO:0008270">
    <property type="term" value="F:zinc ion binding"/>
    <property type="evidence" value="ECO:0007669"/>
    <property type="project" value="UniProtKB-UniRule"/>
</dbReference>
<dbReference type="SMART" id="SM00575">
    <property type="entry name" value="ZnF_PMZ"/>
    <property type="match status" value="1"/>
</dbReference>
<sequence length="410" mass="46656">MQWLSKMFEDRKKWAVVYGREIFCADMRSTQRTEHMNGVIKTCLNPDRDLLSFFQRYERLVEDRRYNELEADFHAIQSTPEVPLSRLLKQAASIYTPKIYEMFMKEFQLYVDCVIKNCGDEGSASVYEVTNVEKQRTTYVRYDLSNDTVSCSCKKFEFVGILCSHALKVLDHKNIKEIPEKYILKRWRKDVKVGLSINYYDGSSEIDPTVAIAGRYTSLGHVYGQIMAKGSKCQEAYAVAIEEAEKLMKKLDLALQNRAHDTISSESSDDQVENIIVGNKEIGRFANQKATSFKKDKERRRYRVKCALERSTEKKARKGLSTDAAVGSGTGALIRIDSQLAASSNEYQQWPSARYLSLQFPTMGGQEPLVSSSPQPPFCITNQAYQNESACIMYSQSQVTSSFLAGPSEQ</sequence>
<evidence type="ECO:0000313" key="9">
    <source>
        <dbReference type="RefSeq" id="XP_010930406.1"/>
    </source>
</evidence>
<feature type="domain" description="SWIM-type" evidence="7">
    <location>
        <begin position="138"/>
        <end position="174"/>
    </location>
</feature>
<protein>
    <recommendedName>
        <fullName evidence="6">Protein FAR1-RELATED SEQUENCE</fullName>
    </recommendedName>
</protein>
<dbReference type="RefSeq" id="XP_010930406.1">
    <property type="nucleotide sequence ID" value="XM_010932104.2"/>
</dbReference>
<dbReference type="PANTHER" id="PTHR31669:SF162">
    <property type="entry name" value="PROTEIN FAR1-RELATED SEQUENCE"/>
    <property type="match status" value="1"/>
</dbReference>
<organism evidence="8 9">
    <name type="scientific">Elaeis guineensis var. tenera</name>
    <name type="common">Oil palm</name>
    <dbReference type="NCBI Taxonomy" id="51953"/>
    <lineage>
        <taxon>Eukaryota</taxon>
        <taxon>Viridiplantae</taxon>
        <taxon>Streptophyta</taxon>
        <taxon>Embryophyta</taxon>
        <taxon>Tracheophyta</taxon>
        <taxon>Spermatophyta</taxon>
        <taxon>Magnoliopsida</taxon>
        <taxon>Liliopsida</taxon>
        <taxon>Arecaceae</taxon>
        <taxon>Arecoideae</taxon>
        <taxon>Cocoseae</taxon>
        <taxon>Elaeidinae</taxon>
        <taxon>Elaeis</taxon>
    </lineage>
</organism>
<evidence type="ECO:0000256" key="2">
    <source>
        <dbReference type="ARBA" id="ARBA00022723"/>
    </source>
</evidence>
<name>A0A6I9RQP5_ELAGV</name>
<dbReference type="GeneID" id="105051582"/>
<dbReference type="Proteomes" id="UP000504607">
    <property type="component" value="Chromosome 9"/>
</dbReference>
<dbReference type="InterPro" id="IPR031052">
    <property type="entry name" value="FHY3/FAR1"/>
</dbReference>
<reference evidence="9" key="1">
    <citation type="submission" date="2025-08" db="UniProtKB">
        <authorList>
            <consortium name="RefSeq"/>
        </authorList>
    </citation>
    <scope>IDENTIFICATION</scope>
</reference>
<evidence type="ECO:0000313" key="8">
    <source>
        <dbReference type="Proteomes" id="UP000504607"/>
    </source>
</evidence>
<dbReference type="KEGG" id="egu:105051582"/>
<evidence type="ECO:0000256" key="3">
    <source>
        <dbReference type="ARBA" id="ARBA00022771"/>
    </source>
</evidence>
<comment type="function">
    <text evidence="6">Putative transcription activator involved in regulating light control of development.</text>
</comment>
<keyword evidence="8" id="KW-1185">Reference proteome</keyword>
<dbReference type="InterPro" id="IPR007527">
    <property type="entry name" value="Znf_SWIM"/>
</dbReference>
<comment type="subcellular location">
    <subcellularLocation>
        <location evidence="6">Nucleus</location>
    </subcellularLocation>
</comment>
<dbReference type="PANTHER" id="PTHR31669">
    <property type="entry name" value="PROTEIN FAR1-RELATED SEQUENCE 10-RELATED"/>
    <property type="match status" value="1"/>
</dbReference>
<dbReference type="AlphaFoldDB" id="A0A6I9RQP5"/>
<dbReference type="InterPro" id="IPR006564">
    <property type="entry name" value="Znf_PMZ"/>
</dbReference>
<dbReference type="GO" id="GO:0005634">
    <property type="term" value="C:nucleus"/>
    <property type="evidence" value="ECO:0007669"/>
    <property type="project" value="UniProtKB-SubCell"/>
</dbReference>
<keyword evidence="3 5" id="KW-0863">Zinc-finger</keyword>
<accession>A0A6I9RQP5</accession>
<dbReference type="GO" id="GO:0006355">
    <property type="term" value="P:regulation of DNA-templated transcription"/>
    <property type="evidence" value="ECO:0007669"/>
    <property type="project" value="UniProtKB-UniRule"/>
</dbReference>
<dbReference type="PROSITE" id="PS50966">
    <property type="entry name" value="ZF_SWIM"/>
    <property type="match status" value="1"/>
</dbReference>
<dbReference type="OrthoDB" id="743270at2759"/>
<keyword evidence="6" id="KW-0539">Nucleus</keyword>